<sequence length="517" mass="59367">MEETNIISCRHKYLKQLKQYVNAEMEASQSFRWPLERFSTILETVLDHIHPEHMNHFINDLYTDGRYKWNLLLIAAKDGYCNITERLIKELNVNIEVEGVVEYENYIIRGASPLWCAAASGHFNIVKLLVSYGANVNHYTETHSTPLRAACFNGRLDIVKYLIEHGADQEIANVYDNTCLMISSYKGCLEVIDYLCKTGCDINRSDYEAVTALHAAAGENHLHIVQCLIKNGAIISKNSKGLTPLLEAALNLNVSVVDYFTDDTSNLFSQLECIEAFELLATSYTDYYVDNSNTEKLYEYLLKAMQLRYSDPNKPILKAVLPPSETYENHIECNTLEELKLIQHNADSLFMEAFVVRERILGPKHETLIPNLLYRGAAYADQKRFDRCFSLWLRALDVKKSNDELKIDDFERFAGIFDKMCHEDVDDFPFSVYVVVLRNIIQELISMKCKSKSFNLLTVLYLIVIIAKVMLLKTTNEQIEICNLIYYLNSFNFKTNNGSTLLHLCVNENTSVDTINF</sequence>
<evidence type="ECO:0000256" key="5">
    <source>
        <dbReference type="ARBA" id="ARBA00038500"/>
    </source>
</evidence>
<proteinExistence type="inferred from homology"/>
<evidence type="ECO:0000256" key="2">
    <source>
        <dbReference type="ARBA" id="ARBA00022737"/>
    </source>
</evidence>
<dbReference type="PROSITE" id="PS50297">
    <property type="entry name" value="ANK_REP_REGION"/>
    <property type="match status" value="3"/>
</dbReference>
<evidence type="ECO:0000256" key="7">
    <source>
        <dbReference type="PROSITE-ProRule" id="PRU00023"/>
    </source>
</evidence>
<keyword evidence="3" id="KW-0833">Ubl conjugation pathway</keyword>
<evidence type="ECO:0000256" key="6">
    <source>
        <dbReference type="ARBA" id="ARBA00072197"/>
    </source>
</evidence>
<dbReference type="Proteomes" id="UP000663829">
    <property type="component" value="Unassembled WGS sequence"/>
</dbReference>
<keyword evidence="2" id="KW-0677">Repeat</keyword>
<dbReference type="Pfam" id="PF12796">
    <property type="entry name" value="Ank_2"/>
    <property type="match status" value="3"/>
</dbReference>
<name>A0A816B3V2_9BILA</name>
<keyword evidence="4 7" id="KW-0040">ANK repeat</keyword>
<dbReference type="Proteomes" id="UP000681722">
    <property type="component" value="Unassembled WGS sequence"/>
</dbReference>
<reference evidence="8" key="1">
    <citation type="submission" date="2021-02" db="EMBL/GenBank/DDBJ databases">
        <authorList>
            <person name="Nowell W R."/>
        </authorList>
    </citation>
    <scope>NUCLEOTIDE SEQUENCE</scope>
</reference>
<dbReference type="PANTHER" id="PTHR24173">
    <property type="entry name" value="ANKYRIN REPEAT CONTAINING"/>
    <property type="match status" value="1"/>
</dbReference>
<protein>
    <recommendedName>
        <fullName evidence="6">Protein fem-1 homolog B</fullName>
    </recommendedName>
</protein>
<dbReference type="Gene3D" id="1.25.40.20">
    <property type="entry name" value="Ankyrin repeat-containing domain"/>
    <property type="match status" value="2"/>
</dbReference>
<feature type="repeat" description="ANK" evidence="7">
    <location>
        <begin position="142"/>
        <end position="174"/>
    </location>
</feature>
<organism evidence="8 10">
    <name type="scientific">Didymodactylos carnosus</name>
    <dbReference type="NCBI Taxonomy" id="1234261"/>
    <lineage>
        <taxon>Eukaryota</taxon>
        <taxon>Metazoa</taxon>
        <taxon>Spiralia</taxon>
        <taxon>Gnathifera</taxon>
        <taxon>Rotifera</taxon>
        <taxon>Eurotatoria</taxon>
        <taxon>Bdelloidea</taxon>
        <taxon>Philodinida</taxon>
        <taxon>Philodinidae</taxon>
        <taxon>Didymodactylos</taxon>
    </lineage>
</organism>
<feature type="repeat" description="ANK" evidence="7">
    <location>
        <begin position="109"/>
        <end position="141"/>
    </location>
</feature>
<dbReference type="EMBL" id="CAJOBC010103413">
    <property type="protein sequence ID" value="CAF4485820.1"/>
    <property type="molecule type" value="Genomic_DNA"/>
</dbReference>
<feature type="repeat" description="ANK" evidence="7">
    <location>
        <begin position="208"/>
        <end position="240"/>
    </location>
</feature>
<dbReference type="SMART" id="SM00248">
    <property type="entry name" value="ANK"/>
    <property type="match status" value="6"/>
</dbReference>
<accession>A0A816B3V2</accession>
<comment type="pathway">
    <text evidence="1">Protein modification; protein ubiquitination.</text>
</comment>
<evidence type="ECO:0000313" key="9">
    <source>
        <dbReference type="EMBL" id="CAF4485820.1"/>
    </source>
</evidence>
<feature type="non-terminal residue" evidence="8">
    <location>
        <position position="1"/>
    </location>
</feature>
<dbReference type="InterPro" id="IPR036770">
    <property type="entry name" value="Ankyrin_rpt-contain_sf"/>
</dbReference>
<dbReference type="AlphaFoldDB" id="A0A816B3V2"/>
<evidence type="ECO:0000256" key="1">
    <source>
        <dbReference type="ARBA" id="ARBA00004906"/>
    </source>
</evidence>
<dbReference type="OrthoDB" id="4429489at2759"/>
<evidence type="ECO:0000256" key="4">
    <source>
        <dbReference type="ARBA" id="ARBA00023043"/>
    </source>
</evidence>
<evidence type="ECO:0000313" key="8">
    <source>
        <dbReference type="EMBL" id="CAF1605874.1"/>
    </source>
</evidence>
<dbReference type="EMBL" id="CAJNOQ010036835">
    <property type="protein sequence ID" value="CAF1605874.1"/>
    <property type="molecule type" value="Genomic_DNA"/>
</dbReference>
<keyword evidence="10" id="KW-1185">Reference proteome</keyword>
<evidence type="ECO:0000313" key="10">
    <source>
        <dbReference type="Proteomes" id="UP000663829"/>
    </source>
</evidence>
<comment type="caution">
    <text evidence="8">The sequence shown here is derived from an EMBL/GenBank/DDBJ whole genome shotgun (WGS) entry which is preliminary data.</text>
</comment>
<gene>
    <name evidence="8" type="ORF">GPM918_LOCUS42747</name>
    <name evidence="9" type="ORF">SRO942_LOCUS44067</name>
</gene>
<dbReference type="PROSITE" id="PS50088">
    <property type="entry name" value="ANK_REPEAT"/>
    <property type="match status" value="3"/>
</dbReference>
<dbReference type="InterPro" id="IPR002110">
    <property type="entry name" value="Ankyrin_rpt"/>
</dbReference>
<dbReference type="SUPFAM" id="SSF48403">
    <property type="entry name" value="Ankyrin repeat"/>
    <property type="match status" value="1"/>
</dbReference>
<dbReference type="GO" id="GO:0005737">
    <property type="term" value="C:cytoplasm"/>
    <property type="evidence" value="ECO:0007669"/>
    <property type="project" value="UniProtKB-SubCell"/>
</dbReference>
<evidence type="ECO:0000256" key="3">
    <source>
        <dbReference type="ARBA" id="ARBA00022786"/>
    </source>
</evidence>
<comment type="similarity">
    <text evidence="5">Belongs to the fem-1 family.</text>
</comment>
<dbReference type="PANTHER" id="PTHR24173:SF78">
    <property type="entry name" value="PROTEIN FEM-1 HOMOLOG B"/>
    <property type="match status" value="1"/>
</dbReference>